<name>A0ACB9BNE6_CICIN</name>
<evidence type="ECO:0000313" key="2">
    <source>
        <dbReference type="Proteomes" id="UP001055811"/>
    </source>
</evidence>
<dbReference type="EMBL" id="CM042014">
    <property type="protein sequence ID" value="KAI3723557.1"/>
    <property type="molecule type" value="Genomic_DNA"/>
</dbReference>
<dbReference type="Proteomes" id="UP001055811">
    <property type="component" value="Linkage Group LG06"/>
</dbReference>
<protein>
    <submittedName>
        <fullName evidence="1">Uncharacterized protein</fullName>
    </submittedName>
</protein>
<comment type="caution">
    <text evidence="1">The sequence shown here is derived from an EMBL/GenBank/DDBJ whole genome shotgun (WGS) entry which is preliminary data.</text>
</comment>
<keyword evidence="2" id="KW-1185">Reference proteome</keyword>
<organism evidence="1 2">
    <name type="scientific">Cichorium intybus</name>
    <name type="common">Chicory</name>
    <dbReference type="NCBI Taxonomy" id="13427"/>
    <lineage>
        <taxon>Eukaryota</taxon>
        <taxon>Viridiplantae</taxon>
        <taxon>Streptophyta</taxon>
        <taxon>Embryophyta</taxon>
        <taxon>Tracheophyta</taxon>
        <taxon>Spermatophyta</taxon>
        <taxon>Magnoliopsida</taxon>
        <taxon>eudicotyledons</taxon>
        <taxon>Gunneridae</taxon>
        <taxon>Pentapetalae</taxon>
        <taxon>asterids</taxon>
        <taxon>campanulids</taxon>
        <taxon>Asterales</taxon>
        <taxon>Asteraceae</taxon>
        <taxon>Cichorioideae</taxon>
        <taxon>Cichorieae</taxon>
        <taxon>Cichoriinae</taxon>
        <taxon>Cichorium</taxon>
    </lineage>
</organism>
<reference evidence="1 2" key="2">
    <citation type="journal article" date="2022" name="Mol. Ecol. Resour.">
        <title>The genomes of chicory, endive, great burdock and yacon provide insights into Asteraceae paleo-polyploidization history and plant inulin production.</title>
        <authorList>
            <person name="Fan W."/>
            <person name="Wang S."/>
            <person name="Wang H."/>
            <person name="Wang A."/>
            <person name="Jiang F."/>
            <person name="Liu H."/>
            <person name="Zhao H."/>
            <person name="Xu D."/>
            <person name="Zhang Y."/>
        </authorList>
    </citation>
    <scope>NUCLEOTIDE SEQUENCE [LARGE SCALE GENOMIC DNA]</scope>
    <source>
        <strain evidence="2">cv. Punajuju</strain>
        <tissue evidence="1">Leaves</tissue>
    </source>
</reference>
<accession>A0ACB9BNE6</accession>
<evidence type="ECO:0000313" key="1">
    <source>
        <dbReference type="EMBL" id="KAI3723557.1"/>
    </source>
</evidence>
<proteinExistence type="predicted"/>
<gene>
    <name evidence="1" type="ORF">L2E82_35214</name>
</gene>
<reference evidence="2" key="1">
    <citation type="journal article" date="2022" name="Mol. Ecol. Resour.">
        <title>The genomes of chicory, endive, great burdock and yacon provide insights into Asteraceae palaeo-polyploidization history and plant inulin production.</title>
        <authorList>
            <person name="Fan W."/>
            <person name="Wang S."/>
            <person name="Wang H."/>
            <person name="Wang A."/>
            <person name="Jiang F."/>
            <person name="Liu H."/>
            <person name="Zhao H."/>
            <person name="Xu D."/>
            <person name="Zhang Y."/>
        </authorList>
    </citation>
    <scope>NUCLEOTIDE SEQUENCE [LARGE SCALE GENOMIC DNA]</scope>
    <source>
        <strain evidence="2">cv. Punajuju</strain>
    </source>
</reference>
<sequence>MQMNYSLNVANSVGGSNRAPILIPTEYNGWASRMHNYLKTKGKDIWRSVEEGPHLLIITPRPNTAEEALGGTSQPRLTPLDIEKMDNDQIAFTEIQCGIPPELFDLIQNCTTAQQIWVLLQNMFLGTEEAKDQKLVSSVSEYTHFSTFFGESLSQAFTRFSIVVTRLLSSGAERTNQETNLGFLEGLGQDWVLVKMILQDFGKLKTFNMYRLYNNLIGQERDIKGNQQLQLGGPLALVAEHNHQMRDNTPQQLVQYQQTSQQQANSNASNHQITLTQNSSQSQQTNSIPSYHPSQPQISYPYNYQTPTKQYQSSPISPPTIQSKSPTLALPAPVQTSDSYYSEYDEAEEAAYQHEIALISQKFNRIPSYSGPKKNFRPSNQNGGFQPRNNHQRGHQHSSQNRHYQKPEDQQQEKAKPDPTISTNQVPTSEQKESDVIKCHNCGGLWHYAADCRAPRNYPKTKEEEKVKAFVASGNVEIWSSGDDDEQFENKRKRGKGFGECMMVQANRETPIPGLANTKHAEDTAESSSSYMPKNYAFMVNHKTGKGVSIIEQVRNMLHTHQIYSNNLEPALENISNTCADALAAYQRVLEERDDGYDEVIKLKNRLEDKKVFCDKLTADLKIEQTSRSLLENSNQLLTSQRDLARSDNVRLNKLVGQLYHATEVFKSPANTNSSENTFNWGWARKATNKNYPVYNRKSPFFQYPSNEYDDKHDKDTIRNTPDIESENATSESKIGVNIPFSYFSEADTAEISKLSIASVPFMPRQITTVTNYPSSISQQQYPLKCTSNNLENSNKDKIDEKIEIEKSSNYIIINKNFNKIKIRNPNATDVSNRTSESSNSKSSEDTSQLHSSSNSIKVSLKNLNINHEEIDSLNDSLSDSSPREIFQKGKGKNLTKQGVKPTLNRKDLRSPRSHARFEQKKCFYTKSLSAVNSTLITPSHTQKSTSLTFRKYIHKGLLPTPNIKPTQQAFSTEEQDDEWLIDSACSMHMTGRLEFLRDYKEVNFGGYVTFGNDANGIIKGYGVLINGNFIIQKVAYVLGLKHNLISVGQLVSTGLRVEFDSEFS</sequence>